<keyword evidence="2" id="KW-1185">Reference proteome</keyword>
<protein>
    <submittedName>
        <fullName evidence="1">Uncharacterized protein</fullName>
    </submittedName>
</protein>
<organism evidence="1 2">
    <name type="scientific">Hypoxylon rubiginosum</name>
    <dbReference type="NCBI Taxonomy" id="110542"/>
    <lineage>
        <taxon>Eukaryota</taxon>
        <taxon>Fungi</taxon>
        <taxon>Dikarya</taxon>
        <taxon>Ascomycota</taxon>
        <taxon>Pezizomycotina</taxon>
        <taxon>Sordariomycetes</taxon>
        <taxon>Xylariomycetidae</taxon>
        <taxon>Xylariales</taxon>
        <taxon>Hypoxylaceae</taxon>
        <taxon>Hypoxylon</taxon>
    </lineage>
</organism>
<comment type="caution">
    <text evidence="1">The sequence shown here is derived from an EMBL/GenBank/DDBJ whole genome shotgun (WGS) entry which is preliminary data.</text>
</comment>
<evidence type="ECO:0000313" key="2">
    <source>
        <dbReference type="Proteomes" id="UP001497700"/>
    </source>
</evidence>
<proteinExistence type="predicted"/>
<gene>
    <name evidence="1" type="ORF">F4820DRAFT_443594</name>
</gene>
<accession>A0ACB9ZFJ5</accession>
<reference evidence="1 2" key="1">
    <citation type="journal article" date="2022" name="New Phytol.">
        <title>Ecological generalism drives hyperdiversity of secondary metabolite gene clusters in xylarialean endophytes.</title>
        <authorList>
            <person name="Franco M.E.E."/>
            <person name="Wisecaver J.H."/>
            <person name="Arnold A.E."/>
            <person name="Ju Y.M."/>
            <person name="Slot J.C."/>
            <person name="Ahrendt S."/>
            <person name="Moore L.P."/>
            <person name="Eastman K.E."/>
            <person name="Scott K."/>
            <person name="Konkel Z."/>
            <person name="Mondo S.J."/>
            <person name="Kuo A."/>
            <person name="Hayes R.D."/>
            <person name="Haridas S."/>
            <person name="Andreopoulos B."/>
            <person name="Riley R."/>
            <person name="LaButti K."/>
            <person name="Pangilinan J."/>
            <person name="Lipzen A."/>
            <person name="Amirebrahimi M."/>
            <person name="Yan J."/>
            <person name="Adam C."/>
            <person name="Keymanesh K."/>
            <person name="Ng V."/>
            <person name="Louie K."/>
            <person name="Northen T."/>
            <person name="Drula E."/>
            <person name="Henrissat B."/>
            <person name="Hsieh H.M."/>
            <person name="Youens-Clark K."/>
            <person name="Lutzoni F."/>
            <person name="Miadlikowska J."/>
            <person name="Eastwood D.C."/>
            <person name="Hamelin R.C."/>
            <person name="Grigoriev I.V."/>
            <person name="U'Ren J.M."/>
        </authorList>
    </citation>
    <scope>NUCLEOTIDE SEQUENCE [LARGE SCALE GENOMIC DNA]</scope>
    <source>
        <strain evidence="1 2">CBS 119005</strain>
    </source>
</reference>
<evidence type="ECO:0000313" key="1">
    <source>
        <dbReference type="EMBL" id="KAI4870116.1"/>
    </source>
</evidence>
<sequence>MSLFLQLIDRGRQSVDSAFLRRFRSQVDPRDAASICGMLGELIARLGDSVFVVIIIYSLRYFAQMPEACQQLKGIISHLVTIYKSSPTATLKFLFSNPTRVELLEDLFKNEEILNLPQSTSNNNSPDVMKWERPIETFGDVS</sequence>
<name>A0ACB9ZFJ5_9PEZI</name>
<dbReference type="EMBL" id="MU393426">
    <property type="protein sequence ID" value="KAI4870116.1"/>
    <property type="molecule type" value="Genomic_DNA"/>
</dbReference>
<dbReference type="Proteomes" id="UP001497700">
    <property type="component" value="Unassembled WGS sequence"/>
</dbReference>